<dbReference type="AlphaFoldDB" id="A0A9D4Y8K7"/>
<evidence type="ECO:0000313" key="1">
    <source>
        <dbReference type="EMBL" id="KAI5432555.1"/>
    </source>
</evidence>
<sequence length="518" mass="59194">MVGKYICVDENTLNRDCMDVARIMVLTNCVVVLNEPFNVLINGVPFRIKMTKYSYGPLRIFSKFKDRFSDDQLSTSESDNARSQYNREEDVNKDMERLFVNSEKEVIACHSSDREEILEIMGLVVGKCDKAGLKSHHEELKRAVVSKNMSEFDAAIEAAKAATAEKISSQEAYDCDISRSLRKVRGFTHVSTLMEFNVNKRGRGKKSTFKKQKHMSVNEVIGPVDRSLSKTKKNKRMLGLVSPIGFWDNLESNVWDTVWNAISNLEVVVRDKNKDYPKRIVKLEAQDKVRASGKRESKKWCIMIIGSLNNHGGGNMSKRKIRNHIDNTSKANIFFIQESKLKSVDFSIVNSLWKRQGVGWSSSNAIGQSGGIITMWNDKSISPIFSFKGKGFLGMKLSWKNDVYYVVNVYAACNISLKRKILCELLDLKRKMIDDLWLVGEDFNVVSKSSERKGSSSNNQKSEQRDFKAFINEMDLVDILYTRNKFSWFSEDGKSMSRIVRLLVADSIMDRWGWLVKS</sequence>
<dbReference type="InterPro" id="IPR036691">
    <property type="entry name" value="Endo/exonu/phosph_ase_sf"/>
</dbReference>
<keyword evidence="2" id="KW-1185">Reference proteome</keyword>
<proteinExistence type="predicted"/>
<dbReference type="Proteomes" id="UP001058974">
    <property type="component" value="Chromosome 2"/>
</dbReference>
<protein>
    <submittedName>
        <fullName evidence="1">Uncharacterized protein</fullName>
    </submittedName>
</protein>
<dbReference type="Gene3D" id="3.60.10.10">
    <property type="entry name" value="Endonuclease/exonuclease/phosphatase"/>
    <property type="match status" value="1"/>
</dbReference>
<dbReference type="SUPFAM" id="SSF56219">
    <property type="entry name" value="DNase I-like"/>
    <property type="match status" value="1"/>
</dbReference>
<accession>A0A9D4Y8K7</accession>
<evidence type="ECO:0000313" key="2">
    <source>
        <dbReference type="Proteomes" id="UP001058974"/>
    </source>
</evidence>
<dbReference type="EMBL" id="JAMSHJ010000002">
    <property type="protein sequence ID" value="KAI5432555.1"/>
    <property type="molecule type" value="Genomic_DNA"/>
</dbReference>
<organism evidence="1 2">
    <name type="scientific">Pisum sativum</name>
    <name type="common">Garden pea</name>
    <name type="synonym">Lathyrus oleraceus</name>
    <dbReference type="NCBI Taxonomy" id="3888"/>
    <lineage>
        <taxon>Eukaryota</taxon>
        <taxon>Viridiplantae</taxon>
        <taxon>Streptophyta</taxon>
        <taxon>Embryophyta</taxon>
        <taxon>Tracheophyta</taxon>
        <taxon>Spermatophyta</taxon>
        <taxon>Magnoliopsida</taxon>
        <taxon>eudicotyledons</taxon>
        <taxon>Gunneridae</taxon>
        <taxon>Pentapetalae</taxon>
        <taxon>rosids</taxon>
        <taxon>fabids</taxon>
        <taxon>Fabales</taxon>
        <taxon>Fabaceae</taxon>
        <taxon>Papilionoideae</taxon>
        <taxon>50 kb inversion clade</taxon>
        <taxon>NPAAA clade</taxon>
        <taxon>Hologalegina</taxon>
        <taxon>IRL clade</taxon>
        <taxon>Fabeae</taxon>
        <taxon>Lathyrus</taxon>
    </lineage>
</organism>
<name>A0A9D4Y8K7_PEA</name>
<reference evidence="1 2" key="1">
    <citation type="journal article" date="2022" name="Nat. Genet.">
        <title>Improved pea reference genome and pan-genome highlight genomic features and evolutionary characteristics.</title>
        <authorList>
            <person name="Yang T."/>
            <person name="Liu R."/>
            <person name="Luo Y."/>
            <person name="Hu S."/>
            <person name="Wang D."/>
            <person name="Wang C."/>
            <person name="Pandey M.K."/>
            <person name="Ge S."/>
            <person name="Xu Q."/>
            <person name="Li N."/>
            <person name="Li G."/>
            <person name="Huang Y."/>
            <person name="Saxena R.K."/>
            <person name="Ji Y."/>
            <person name="Li M."/>
            <person name="Yan X."/>
            <person name="He Y."/>
            <person name="Liu Y."/>
            <person name="Wang X."/>
            <person name="Xiang C."/>
            <person name="Varshney R.K."/>
            <person name="Ding H."/>
            <person name="Gao S."/>
            <person name="Zong X."/>
        </authorList>
    </citation>
    <scope>NUCLEOTIDE SEQUENCE [LARGE SCALE GENOMIC DNA]</scope>
    <source>
        <strain evidence="1 2">cv. Zhongwan 6</strain>
    </source>
</reference>
<gene>
    <name evidence="1" type="ORF">KIW84_020027</name>
</gene>
<comment type="caution">
    <text evidence="1">The sequence shown here is derived from an EMBL/GenBank/DDBJ whole genome shotgun (WGS) entry which is preliminary data.</text>
</comment>
<dbReference type="Gramene" id="Psat02G0002700-T1">
    <property type="protein sequence ID" value="KAI5432555.1"/>
    <property type="gene ID" value="KIW84_020027"/>
</dbReference>